<dbReference type="EMBL" id="CP010836">
    <property type="protein sequence ID" value="AJP74729.1"/>
    <property type="molecule type" value="Genomic_DNA"/>
</dbReference>
<evidence type="ECO:0000313" key="8">
    <source>
        <dbReference type="Proteomes" id="UP000032300"/>
    </source>
</evidence>
<comment type="subcellular location">
    <subcellularLocation>
        <location evidence="1">Cell membrane</location>
    </subcellularLocation>
</comment>
<gene>
    <name evidence="7" type="ORF">TS85_22000</name>
</gene>
<evidence type="ECO:0000313" key="7">
    <source>
        <dbReference type="EMBL" id="AJP74729.1"/>
    </source>
</evidence>
<organism evidence="7 8">
    <name type="scientific">Sphingomonas hengshuiensis</name>
    <dbReference type="NCBI Taxonomy" id="1609977"/>
    <lineage>
        <taxon>Bacteria</taxon>
        <taxon>Pseudomonadati</taxon>
        <taxon>Pseudomonadota</taxon>
        <taxon>Alphaproteobacteria</taxon>
        <taxon>Sphingomonadales</taxon>
        <taxon>Sphingomonadaceae</taxon>
        <taxon>Sphingomonas</taxon>
    </lineage>
</organism>
<keyword evidence="4" id="KW-0808">Transferase</keyword>
<accession>A0A7U5HVW6</accession>
<keyword evidence="5" id="KW-0472">Membrane</keyword>
<reference evidence="7 8" key="2">
    <citation type="submission" date="2015-02" db="EMBL/GenBank/DDBJ databases">
        <title>The complete genome of Sphingomonas hengshuiensis sp. WHSC-8 isolated from soil of Hengshui Lake.</title>
        <authorList>
            <person name="Wei S."/>
            <person name="Guo J."/>
            <person name="Su C."/>
            <person name="Wu R."/>
            <person name="Zhang Z."/>
            <person name="Liang K."/>
            <person name="Li H."/>
            <person name="Wang T."/>
            <person name="Liu H."/>
            <person name="Zhang C."/>
            <person name="Li Z."/>
            <person name="Wang Q."/>
            <person name="Meng J."/>
        </authorList>
    </citation>
    <scope>NUCLEOTIDE SEQUENCE [LARGE SCALE GENOMIC DNA]</scope>
    <source>
        <strain evidence="7 8">WHSC-8</strain>
    </source>
</reference>
<sequence>MTVPPPYSVVIPAHDEEAVIRRCLAALIRDVPAGEMPEIIVVPNGCSDRTAEIARGFAGVVVLELAKGSKTAALNAGSGAATALPRFFLDADIVVDHRALMATAAALAQPGAMAAAPAIRVDVTDCSRLVRAYYRVWCRLPYITDAMVGSGIFGLSEAGLAAVGTFPAIISDDGFVRSRFAAAQRRRVALGPDGAPVCFTMFPPRDVASLVRIEGRRRAGDAELRRLYPTPEARPATTGHALRAEFARQPFAVCAYLAIKTAGRLRFQWTRILGQQGRWLRDTSSRTA</sequence>
<proteinExistence type="predicted"/>
<dbReference type="SUPFAM" id="SSF53448">
    <property type="entry name" value="Nucleotide-diphospho-sugar transferases"/>
    <property type="match status" value="1"/>
</dbReference>
<dbReference type="PANTHER" id="PTHR43646">
    <property type="entry name" value="GLYCOSYLTRANSFERASE"/>
    <property type="match status" value="1"/>
</dbReference>
<dbReference type="PANTHER" id="PTHR43646:SF2">
    <property type="entry name" value="GLYCOSYLTRANSFERASE 2-LIKE DOMAIN-CONTAINING PROTEIN"/>
    <property type="match status" value="1"/>
</dbReference>
<dbReference type="AlphaFoldDB" id="A0A7U5HVW6"/>
<dbReference type="GO" id="GO:0016757">
    <property type="term" value="F:glycosyltransferase activity"/>
    <property type="evidence" value="ECO:0007669"/>
    <property type="project" value="UniProtKB-KW"/>
</dbReference>
<evidence type="ECO:0000256" key="4">
    <source>
        <dbReference type="ARBA" id="ARBA00022679"/>
    </source>
</evidence>
<keyword evidence="2" id="KW-1003">Cell membrane</keyword>
<evidence type="ECO:0000256" key="5">
    <source>
        <dbReference type="ARBA" id="ARBA00023136"/>
    </source>
</evidence>
<reference evidence="7 8" key="1">
    <citation type="journal article" date="2015" name="Int. J. Syst. Evol. Microbiol.">
        <title>Sphingomonas hengshuiensis sp. nov., isolated from lake wetland.</title>
        <authorList>
            <person name="Wei S."/>
            <person name="Wang T."/>
            <person name="Liu H."/>
            <person name="Zhang C."/>
            <person name="Guo J."/>
            <person name="Wang Q."/>
            <person name="Liang K."/>
            <person name="Zhang Z."/>
        </authorList>
    </citation>
    <scope>NUCLEOTIDE SEQUENCE [LARGE SCALE GENOMIC DNA]</scope>
    <source>
        <strain evidence="7 8">WHSC-8</strain>
    </source>
</reference>
<dbReference type="InterPro" id="IPR001173">
    <property type="entry name" value="Glyco_trans_2-like"/>
</dbReference>
<evidence type="ECO:0000256" key="1">
    <source>
        <dbReference type="ARBA" id="ARBA00004236"/>
    </source>
</evidence>
<name>A0A7U5HVW6_9SPHN</name>
<dbReference type="KEGG" id="sphi:TS85_22000"/>
<dbReference type="Pfam" id="PF00535">
    <property type="entry name" value="Glycos_transf_2"/>
    <property type="match status" value="1"/>
</dbReference>
<evidence type="ECO:0000256" key="3">
    <source>
        <dbReference type="ARBA" id="ARBA00022676"/>
    </source>
</evidence>
<protein>
    <recommendedName>
        <fullName evidence="6">Glycosyltransferase 2-like domain-containing protein</fullName>
    </recommendedName>
</protein>
<dbReference type="InterPro" id="IPR029044">
    <property type="entry name" value="Nucleotide-diphossugar_trans"/>
</dbReference>
<feature type="domain" description="Glycosyltransferase 2-like" evidence="6">
    <location>
        <begin position="8"/>
        <end position="131"/>
    </location>
</feature>
<dbReference type="RefSeq" id="WP_044336814.1">
    <property type="nucleotide sequence ID" value="NZ_CP010836.1"/>
</dbReference>
<dbReference type="Proteomes" id="UP000032300">
    <property type="component" value="Chromosome"/>
</dbReference>
<dbReference type="GO" id="GO:0005886">
    <property type="term" value="C:plasma membrane"/>
    <property type="evidence" value="ECO:0007669"/>
    <property type="project" value="UniProtKB-SubCell"/>
</dbReference>
<evidence type="ECO:0000256" key="2">
    <source>
        <dbReference type="ARBA" id="ARBA00022475"/>
    </source>
</evidence>
<evidence type="ECO:0000259" key="6">
    <source>
        <dbReference type="Pfam" id="PF00535"/>
    </source>
</evidence>
<keyword evidence="3" id="KW-0328">Glycosyltransferase</keyword>
<keyword evidence="8" id="KW-1185">Reference proteome</keyword>
<dbReference type="Gene3D" id="3.90.550.10">
    <property type="entry name" value="Spore Coat Polysaccharide Biosynthesis Protein SpsA, Chain A"/>
    <property type="match status" value="1"/>
</dbReference>